<reference evidence="1 2" key="1">
    <citation type="submission" date="2023-05" db="EMBL/GenBank/DDBJ databases">
        <title>Sequencing and Assembly of Streptomyces sp. NP73.</title>
        <authorList>
            <person name="Konwar A.N."/>
            <person name="Saikia K."/>
            <person name="Thakur D."/>
        </authorList>
    </citation>
    <scope>NUCLEOTIDE SEQUENCE [LARGE SCALE GENOMIC DNA]</scope>
    <source>
        <strain evidence="1 2">NP73</strain>
    </source>
</reference>
<gene>
    <name evidence="1" type="ORF">QEZ40_005339</name>
</gene>
<dbReference type="InterPro" id="IPR011051">
    <property type="entry name" value="RmlC_Cupin_sf"/>
</dbReference>
<dbReference type="SUPFAM" id="SSF51182">
    <property type="entry name" value="RmlC-like cupins"/>
    <property type="match status" value="1"/>
</dbReference>
<sequence length="149" mass="16558">MTTTTSRRRRNCWRPCEVGHDSTRWRTRLAEVDGHESSWVQLFRAGRLGVWAVNWHAMPPGAGYLGHERVRGAVYVARGAITHERARLGSTPHTTEVTRGHGFCFDEALYHRMHAAAESGTTVTVHVFAVDPASVDETRGCPALELGLP</sequence>
<accession>A0ABT7GNQ6</accession>
<proteinExistence type="predicted"/>
<dbReference type="InterPro" id="IPR014710">
    <property type="entry name" value="RmlC-like_jellyroll"/>
</dbReference>
<evidence type="ECO:0008006" key="3">
    <source>
        <dbReference type="Google" id="ProtNLM"/>
    </source>
</evidence>
<comment type="caution">
    <text evidence="1">The sequence shown here is derived from an EMBL/GenBank/DDBJ whole genome shotgun (WGS) entry which is preliminary data.</text>
</comment>
<dbReference type="Proteomes" id="UP001223390">
    <property type="component" value="Unassembled WGS sequence"/>
</dbReference>
<dbReference type="EMBL" id="JASITI010000005">
    <property type="protein sequence ID" value="MDK9495215.1"/>
    <property type="molecule type" value="Genomic_DNA"/>
</dbReference>
<name>A0ABT7GNQ6_9ACTN</name>
<keyword evidence="2" id="KW-1185">Reference proteome</keyword>
<evidence type="ECO:0000313" key="2">
    <source>
        <dbReference type="Proteomes" id="UP001223390"/>
    </source>
</evidence>
<evidence type="ECO:0000313" key="1">
    <source>
        <dbReference type="EMBL" id="MDK9495215.1"/>
    </source>
</evidence>
<dbReference type="Gene3D" id="2.60.120.10">
    <property type="entry name" value="Jelly Rolls"/>
    <property type="match status" value="1"/>
</dbReference>
<protein>
    <recommendedName>
        <fullName evidence="3">Cysteine dioxygenase</fullName>
    </recommendedName>
</protein>
<organism evidence="1 2">
    <name type="scientific">Streptomyces katrae</name>
    <dbReference type="NCBI Taxonomy" id="68223"/>
    <lineage>
        <taxon>Bacteria</taxon>
        <taxon>Bacillati</taxon>
        <taxon>Actinomycetota</taxon>
        <taxon>Actinomycetes</taxon>
        <taxon>Kitasatosporales</taxon>
        <taxon>Streptomycetaceae</taxon>
        <taxon>Streptomyces</taxon>
    </lineage>
</organism>
<dbReference type="RefSeq" id="WP_285340885.1">
    <property type="nucleotide sequence ID" value="NZ_JASITI010000005.1"/>
</dbReference>